<protein>
    <submittedName>
        <fullName evidence="3 4">Uncharacterized protein LOC104605293</fullName>
    </submittedName>
</protein>
<evidence type="ECO:0000256" key="1">
    <source>
        <dbReference type="SAM" id="MobiDB-lite"/>
    </source>
</evidence>
<dbReference type="RefSeq" id="XP_019054619.1">
    <property type="nucleotide sequence ID" value="XM_019199074.1"/>
</dbReference>
<dbReference type="AlphaFoldDB" id="A0A1U8Q966"/>
<evidence type="ECO:0000313" key="2">
    <source>
        <dbReference type="Proteomes" id="UP000189703"/>
    </source>
</evidence>
<organism evidence="2 5">
    <name type="scientific">Nelumbo nucifera</name>
    <name type="common">Sacred lotus</name>
    <dbReference type="NCBI Taxonomy" id="4432"/>
    <lineage>
        <taxon>Eukaryota</taxon>
        <taxon>Viridiplantae</taxon>
        <taxon>Streptophyta</taxon>
        <taxon>Embryophyta</taxon>
        <taxon>Tracheophyta</taxon>
        <taxon>Spermatophyta</taxon>
        <taxon>Magnoliopsida</taxon>
        <taxon>Proteales</taxon>
        <taxon>Nelumbonaceae</taxon>
        <taxon>Nelumbo</taxon>
    </lineage>
</organism>
<dbReference type="RefSeq" id="XP_019054621.1">
    <property type="nucleotide sequence ID" value="XM_019199076.1"/>
</dbReference>
<dbReference type="KEGG" id="nnu:104605293"/>
<accession>A0A1U8Q966</accession>
<dbReference type="GeneID" id="104605293"/>
<gene>
    <name evidence="3 4 5 6" type="primary">LOC104605293</name>
</gene>
<dbReference type="Proteomes" id="UP000189703">
    <property type="component" value="Unplaced"/>
</dbReference>
<evidence type="ECO:0000313" key="6">
    <source>
        <dbReference type="RefSeq" id="XP_019054621.1"/>
    </source>
</evidence>
<reference evidence="3 4" key="1">
    <citation type="submission" date="2025-04" db="UniProtKB">
        <authorList>
            <consortium name="RefSeq"/>
        </authorList>
    </citation>
    <scope>IDENTIFICATION</scope>
</reference>
<evidence type="ECO:0000313" key="3">
    <source>
        <dbReference type="RefSeq" id="XP_019054618.1"/>
    </source>
</evidence>
<sequence length="239" mass="26735">MMGLGIRGDLVRALSRNCFLLLSLDLLLKARFFLLPHEILVRPWRISFLNNFPAIMSDVDARRLLLNSQRDKRRKKRFRQDEASASGAAEFEAADLSFVPLPEVPPTPPEGVAAKGSEEEVPPTGPYPPSAPTDPSAMPVFPTEGRNESITNYVLAMQRSRDLIFHEEIAEWSGMHPRRLLGLPTTHCMVLISALHAMACQTAVHSKDAHAQRTEVRRPRRGARPKGYLFKTRKHGSPG</sequence>
<feature type="region of interest" description="Disordered" evidence="1">
    <location>
        <begin position="205"/>
        <end position="239"/>
    </location>
</feature>
<proteinExistence type="predicted"/>
<dbReference type="RefSeq" id="XP_019054620.1">
    <property type="nucleotide sequence ID" value="XM_019199075.1"/>
</dbReference>
<evidence type="ECO:0000313" key="4">
    <source>
        <dbReference type="RefSeq" id="XP_019054619.1"/>
    </source>
</evidence>
<keyword evidence="2" id="KW-1185">Reference proteome</keyword>
<feature type="region of interest" description="Disordered" evidence="1">
    <location>
        <begin position="105"/>
        <end position="140"/>
    </location>
</feature>
<feature type="compositionally biased region" description="Pro residues" evidence="1">
    <location>
        <begin position="123"/>
        <end position="132"/>
    </location>
</feature>
<evidence type="ECO:0000313" key="5">
    <source>
        <dbReference type="RefSeq" id="XP_019054620.1"/>
    </source>
</evidence>
<dbReference type="RefSeq" id="XP_019054618.1">
    <property type="nucleotide sequence ID" value="XM_019199073.1"/>
</dbReference>
<name>A0A1U8Q966_NELNU</name>
<feature type="compositionally biased region" description="Basic and acidic residues" evidence="1">
    <location>
        <begin position="205"/>
        <end position="217"/>
    </location>
</feature>